<dbReference type="GeneID" id="40073119"/>
<proteinExistence type="predicted"/>
<reference evidence="2" key="1">
    <citation type="submission" date="2017-01" db="EMBL/GenBank/DDBJ databases">
        <title>Complete Genome Sequence of two Novel Multi-drug resistant Klebsiella pneumoniae Phage vB_Kpn_IME260.</title>
        <authorList>
            <person name="Xing S."/>
            <person name="Pan X."/>
            <person name="Sun Q."/>
            <person name="Pei G."/>
            <person name="Mi Z."/>
            <person name="An X."/>
            <person name="Tong Y."/>
        </authorList>
    </citation>
    <scope>NUCLEOTIDE SEQUENCE [LARGE SCALE GENOMIC DNA]</scope>
</reference>
<dbReference type="InterPro" id="IPR050535">
    <property type="entry name" value="DNA_Repair-Maintenance_Comp"/>
</dbReference>
<evidence type="ECO:0000313" key="3">
    <source>
        <dbReference type="Proteomes" id="UP000225617"/>
    </source>
</evidence>
<dbReference type="OrthoDB" id="4082at10239"/>
<dbReference type="EMBL" id="KX845404">
    <property type="protein sequence ID" value="AOZ65442.1"/>
    <property type="molecule type" value="Genomic_DNA"/>
</dbReference>
<feature type="domain" description="Calcineurin-like phosphoesterase" evidence="1">
    <location>
        <begin position="1"/>
        <end position="131"/>
    </location>
</feature>
<dbReference type="PANTHER" id="PTHR30337">
    <property type="entry name" value="COMPONENT OF ATP-DEPENDENT DSDNA EXONUCLEASE"/>
    <property type="match status" value="1"/>
</dbReference>
<dbReference type="Proteomes" id="UP000225617">
    <property type="component" value="Segment"/>
</dbReference>
<dbReference type="RefSeq" id="YP_009597488.1">
    <property type="nucleotide sequence ID" value="NC_041899.1"/>
</dbReference>
<name>A0A1I9SF15_9CAUD</name>
<dbReference type="GO" id="GO:0016787">
    <property type="term" value="F:hydrolase activity"/>
    <property type="evidence" value="ECO:0007669"/>
    <property type="project" value="InterPro"/>
</dbReference>
<evidence type="ECO:0000313" key="2">
    <source>
        <dbReference type="EMBL" id="AOZ65442.1"/>
    </source>
</evidence>
<organism evidence="2 3">
    <name type="scientific">Klebsiella phage vB_Kpn_IME260</name>
    <dbReference type="NCBI Taxonomy" id="1912318"/>
    <lineage>
        <taxon>Viruses</taxon>
        <taxon>Duplodnaviria</taxon>
        <taxon>Heunggongvirae</taxon>
        <taxon>Uroviricota</taxon>
        <taxon>Caudoviricetes</taxon>
        <taxon>Demerecviridae</taxon>
        <taxon>Sugarlandvirus</taxon>
        <taxon>Sugarlandvirus IME260</taxon>
    </lineage>
</organism>
<sequence>MKILFSADHHIKLGAKNVPQEWQKNRFILLGEKLDEVFGATGCDLHIIGGDIMDVSDPSSEEVELLFAFLATLHHPGIIYTGNHEMKSKTISCLDHYAAAISDATDGLWKVVKDYRSPEFDIIPYSSLHKASWKPRVSDICFTHVRGAIPPHVVPEIDLERFVEHGYSKVFAGDLHSYKNSQKIGDVDLLYPGSPLTTSFHRERTKGTNGAFIIDTVLPRDHEHYLSWVELGDLPQLIRKTIEVGEPMEADAYDRVIYEVTGDVSQLKTLKNSELLDKKINNRVTKDAKLDLDDMSLLQELDTYFTNVQKLDEASRTRILKRAAEYVDSN</sequence>
<dbReference type="SUPFAM" id="SSF56300">
    <property type="entry name" value="Metallo-dependent phosphatases"/>
    <property type="match status" value="1"/>
</dbReference>
<dbReference type="Pfam" id="PF00149">
    <property type="entry name" value="Metallophos"/>
    <property type="match status" value="1"/>
</dbReference>
<evidence type="ECO:0000259" key="1">
    <source>
        <dbReference type="Pfam" id="PF00149"/>
    </source>
</evidence>
<dbReference type="InterPro" id="IPR029052">
    <property type="entry name" value="Metallo-depent_PP-like"/>
</dbReference>
<protein>
    <submittedName>
        <fullName evidence="2">Recombinase</fullName>
    </submittedName>
</protein>
<dbReference type="Gene3D" id="3.60.21.10">
    <property type="match status" value="1"/>
</dbReference>
<dbReference type="KEGG" id="vg:40073119"/>
<accession>A0A1I9SF15</accession>
<dbReference type="InterPro" id="IPR004843">
    <property type="entry name" value="Calcineurin-like_PHP"/>
</dbReference>
<keyword evidence="3" id="KW-1185">Reference proteome</keyword>